<comment type="caution">
    <text evidence="1">The sequence shown here is derived from an EMBL/GenBank/DDBJ whole genome shotgun (WGS) entry which is preliminary data.</text>
</comment>
<dbReference type="Proteomes" id="UP000242699">
    <property type="component" value="Unassembled WGS sequence"/>
</dbReference>
<evidence type="ECO:0000313" key="2">
    <source>
        <dbReference type="Proteomes" id="UP000242699"/>
    </source>
</evidence>
<organism evidence="1 2">
    <name type="scientific">Sulfobacillus benefaciens</name>
    <dbReference type="NCBI Taxonomy" id="453960"/>
    <lineage>
        <taxon>Bacteria</taxon>
        <taxon>Bacillati</taxon>
        <taxon>Bacillota</taxon>
        <taxon>Clostridia</taxon>
        <taxon>Eubacteriales</taxon>
        <taxon>Clostridiales Family XVII. Incertae Sedis</taxon>
        <taxon>Sulfobacillus</taxon>
    </lineage>
</organism>
<dbReference type="Gene3D" id="3.90.1570.30">
    <property type="match status" value="1"/>
</dbReference>
<dbReference type="EMBL" id="PXYT01000048">
    <property type="protein sequence ID" value="PSR25877.1"/>
    <property type="molecule type" value="Genomic_DNA"/>
</dbReference>
<accession>A0A2T2WUF5</accession>
<name>A0A2T2WUF5_9FIRM</name>
<gene>
    <name evidence="1" type="ORF">C7B43_15900</name>
</gene>
<proteinExistence type="predicted"/>
<protein>
    <submittedName>
        <fullName evidence="1">Uncharacterized protein</fullName>
    </submittedName>
</protein>
<sequence>MTNPSFDLVLSIIRERIRQHRRLYEQNEMAVRRQLVEPLLQAIGWDPENPDQVVPNLSTNEGFPDYALVNHRNPVLFVEVKNLREDVEHHQWLSQLMRYAFGEGTPYGVLTNGALWILAASFKARTRPVERIIWKVDIETEVPKSIARKLEMLNPERVTMLDSVVEKTRIMDEAWQTLLTDSTYVVRGLSPILRNLLAQAYPTASFDSDEVDDYVAEQVDTIAMPGNRIADGTEDNGSLISDSESKTLAPPKMMTLRGQEIAVRYWSDILLQTATWLVEQKKLTKKDSPIISGRQRFLVNDEPVHRRGQEFKNPKQLPNGLWLEVHYSRTACIKHARELLSRYHFDPEDLTWR</sequence>
<evidence type="ECO:0000313" key="1">
    <source>
        <dbReference type="EMBL" id="PSR25877.1"/>
    </source>
</evidence>
<dbReference type="AlphaFoldDB" id="A0A2T2WUF5"/>
<reference evidence="1 2" key="1">
    <citation type="journal article" date="2014" name="BMC Genomics">
        <title>Comparison of environmental and isolate Sulfobacillus genomes reveals diverse carbon, sulfur, nitrogen, and hydrogen metabolisms.</title>
        <authorList>
            <person name="Justice N.B."/>
            <person name="Norman A."/>
            <person name="Brown C.T."/>
            <person name="Singh A."/>
            <person name="Thomas B.C."/>
            <person name="Banfield J.F."/>
        </authorList>
    </citation>
    <scope>NUCLEOTIDE SEQUENCE [LARGE SCALE GENOMIC DNA]</scope>
    <source>
        <strain evidence="1">AMDSBA1</strain>
    </source>
</reference>